<feature type="transmembrane region" description="Helical" evidence="8">
    <location>
        <begin position="52"/>
        <end position="83"/>
    </location>
</feature>
<dbReference type="GO" id="GO:0005886">
    <property type="term" value="C:plasma membrane"/>
    <property type="evidence" value="ECO:0007669"/>
    <property type="project" value="UniProtKB-SubCell"/>
</dbReference>
<evidence type="ECO:0008006" key="11">
    <source>
        <dbReference type="Google" id="ProtNLM"/>
    </source>
</evidence>
<reference evidence="10" key="1">
    <citation type="journal article" date="2015" name="MBio">
        <title>Genome-Resolved Metagenomic Analysis Reveals Roles for Candidate Phyla and Other Microbial Community Members in Biogeochemical Transformations in Oil Reservoirs.</title>
        <authorList>
            <person name="Hu P."/>
            <person name="Tom L."/>
            <person name="Singh A."/>
            <person name="Thomas B.C."/>
            <person name="Baker B.J."/>
            <person name="Piceno Y.M."/>
            <person name="Andersen G.L."/>
            <person name="Banfield J.F."/>
        </authorList>
    </citation>
    <scope>NUCLEOTIDE SEQUENCE [LARGE SCALE GENOMIC DNA]</scope>
</reference>
<keyword evidence="4" id="KW-1003">Cell membrane</keyword>
<comment type="similarity">
    <text evidence="2">Belongs to the autoinducer-2 exporter (AI-2E) (TC 2.A.86) family.</text>
</comment>
<evidence type="ECO:0000256" key="8">
    <source>
        <dbReference type="SAM" id="Phobius"/>
    </source>
</evidence>
<evidence type="ECO:0000256" key="1">
    <source>
        <dbReference type="ARBA" id="ARBA00004651"/>
    </source>
</evidence>
<comment type="subcellular location">
    <subcellularLocation>
        <location evidence="1">Cell membrane</location>
        <topology evidence="1">Multi-pass membrane protein</topology>
    </subcellularLocation>
</comment>
<dbReference type="EMBL" id="LGGI01000047">
    <property type="protein sequence ID" value="KUK67045.1"/>
    <property type="molecule type" value="Genomic_DNA"/>
</dbReference>
<evidence type="ECO:0000256" key="5">
    <source>
        <dbReference type="ARBA" id="ARBA00022692"/>
    </source>
</evidence>
<sequence>MPRIFSFKDNRKSSSEIPIQEISKNSREESSSGVNYKQKRENLTIDLSTKTMLFILVILGFIFFAGELISVMTFVFFGFVLMASMRPIVNWLREKGVSRGFSIVLPYLGLFLIVFGVIVLISVPLVNQMTELTRTLPEWVEKALAFLEDFSIGGYSVDVDMISTYVTDFIKGFSTADNVKNVATFLSDFFGFGAFLITSIIFSIYLVSEHDTLADVAFIRIVSTEKRDRVKQLVSDVEGKLGSWVLGQGVVSTSVMLFTWILLSILKVPFALPLGILTGFLNVIPNLGSTISGVIMALITLITVNPVSALIVGGSFIIYQLIENSVIVPKVMGNAVGLKPIFVMLGVIVFITFFGLIGGFVAIPLMVIAKILYEFYIDLQKLKAKGIV</sequence>
<protein>
    <recommendedName>
        <fullName evidence="11">Permease</fullName>
    </recommendedName>
</protein>
<dbReference type="PANTHER" id="PTHR21716">
    <property type="entry name" value="TRANSMEMBRANE PROTEIN"/>
    <property type="match status" value="1"/>
</dbReference>
<evidence type="ECO:0000313" key="10">
    <source>
        <dbReference type="Proteomes" id="UP000053469"/>
    </source>
</evidence>
<dbReference type="AlphaFoldDB" id="A0A117LTR1"/>
<organism evidence="9 10">
    <name type="scientific">candidate division WS6 bacterium 36_33</name>
    <dbReference type="NCBI Taxonomy" id="1641388"/>
    <lineage>
        <taxon>Bacteria</taxon>
        <taxon>Candidatus Dojkabacteria</taxon>
    </lineage>
</organism>
<keyword evidence="5 8" id="KW-0812">Transmembrane</keyword>
<dbReference type="InterPro" id="IPR002549">
    <property type="entry name" value="AI-2E-like"/>
</dbReference>
<evidence type="ECO:0000256" key="7">
    <source>
        <dbReference type="ARBA" id="ARBA00023136"/>
    </source>
</evidence>
<name>A0A117LTR1_9BACT</name>
<evidence type="ECO:0000256" key="3">
    <source>
        <dbReference type="ARBA" id="ARBA00022448"/>
    </source>
</evidence>
<dbReference type="GO" id="GO:0055085">
    <property type="term" value="P:transmembrane transport"/>
    <property type="evidence" value="ECO:0007669"/>
    <property type="project" value="TreeGrafter"/>
</dbReference>
<evidence type="ECO:0000256" key="4">
    <source>
        <dbReference type="ARBA" id="ARBA00022475"/>
    </source>
</evidence>
<keyword evidence="3" id="KW-0813">Transport</keyword>
<dbReference type="Pfam" id="PF01594">
    <property type="entry name" value="AI-2E_transport"/>
    <property type="match status" value="1"/>
</dbReference>
<feature type="transmembrane region" description="Helical" evidence="8">
    <location>
        <begin position="104"/>
        <end position="126"/>
    </location>
</feature>
<evidence type="ECO:0000256" key="2">
    <source>
        <dbReference type="ARBA" id="ARBA00009773"/>
    </source>
</evidence>
<comment type="caution">
    <text evidence="9">The sequence shown here is derived from an EMBL/GenBank/DDBJ whole genome shotgun (WGS) entry which is preliminary data.</text>
</comment>
<evidence type="ECO:0000256" key="6">
    <source>
        <dbReference type="ARBA" id="ARBA00022989"/>
    </source>
</evidence>
<dbReference type="Proteomes" id="UP000053469">
    <property type="component" value="Unassembled WGS sequence"/>
</dbReference>
<gene>
    <name evidence="9" type="ORF">XD87_0365</name>
</gene>
<feature type="transmembrane region" description="Helical" evidence="8">
    <location>
        <begin position="342"/>
        <end position="373"/>
    </location>
</feature>
<feature type="transmembrane region" description="Helical" evidence="8">
    <location>
        <begin position="241"/>
        <end position="262"/>
    </location>
</feature>
<keyword evidence="6 8" id="KW-1133">Transmembrane helix</keyword>
<feature type="transmembrane region" description="Helical" evidence="8">
    <location>
        <begin position="294"/>
        <end position="322"/>
    </location>
</feature>
<evidence type="ECO:0000313" key="9">
    <source>
        <dbReference type="EMBL" id="KUK67045.1"/>
    </source>
</evidence>
<keyword evidence="7 8" id="KW-0472">Membrane</keyword>
<proteinExistence type="inferred from homology"/>
<dbReference type="PANTHER" id="PTHR21716:SF53">
    <property type="entry name" value="PERMEASE PERM-RELATED"/>
    <property type="match status" value="1"/>
</dbReference>
<feature type="transmembrane region" description="Helical" evidence="8">
    <location>
        <begin position="189"/>
        <end position="207"/>
    </location>
</feature>
<accession>A0A117LTR1</accession>